<protein>
    <submittedName>
        <fullName evidence="2">Uncharacterized protein</fullName>
    </submittedName>
</protein>
<sequence>MNSVQLKERNPRSGVNVTTMKPPDDNGQGHLTPSHIRGHCGRVAYWNKNRVSSRDSIRTNEIIPRSGLEIFRKKVLWLSKVALEKNFIHSIHDRRCPRRIQNEKLKGQSFNLPVPAESQTLPGEPMGILMQEAKRD</sequence>
<evidence type="ECO:0000313" key="3">
    <source>
        <dbReference type="Proteomes" id="UP000664940"/>
    </source>
</evidence>
<name>A0A834AHT5_9CHIR</name>
<accession>A0A834AHT5</accession>
<evidence type="ECO:0000313" key="2">
    <source>
        <dbReference type="EMBL" id="KAF6114702.1"/>
    </source>
</evidence>
<comment type="caution">
    <text evidence="2">The sequence shown here is derived from an EMBL/GenBank/DDBJ whole genome shotgun (WGS) entry which is preliminary data.</text>
</comment>
<dbReference type="AlphaFoldDB" id="A0A834AHT5"/>
<proteinExistence type="predicted"/>
<gene>
    <name evidence="2" type="ORF">HJG60_010642</name>
</gene>
<reference evidence="2 3" key="1">
    <citation type="journal article" date="2020" name="Nature">
        <title>Six reference-quality genomes reveal evolution of bat adaptations.</title>
        <authorList>
            <person name="Jebb D."/>
            <person name="Huang Z."/>
            <person name="Pippel M."/>
            <person name="Hughes G.M."/>
            <person name="Lavrichenko K."/>
            <person name="Devanna P."/>
            <person name="Winkler S."/>
            <person name="Jermiin L.S."/>
            <person name="Skirmuntt E.C."/>
            <person name="Katzourakis A."/>
            <person name="Burkitt-Gray L."/>
            <person name="Ray D.A."/>
            <person name="Sullivan K.A.M."/>
            <person name="Roscito J.G."/>
            <person name="Kirilenko B.M."/>
            <person name="Davalos L.M."/>
            <person name="Corthals A.P."/>
            <person name="Power M.L."/>
            <person name="Jones G."/>
            <person name="Ransome R.D."/>
            <person name="Dechmann D.K.N."/>
            <person name="Locatelli A.G."/>
            <person name="Puechmaille S.J."/>
            <person name="Fedrigo O."/>
            <person name="Jarvis E.D."/>
            <person name="Hiller M."/>
            <person name="Vernes S.C."/>
            <person name="Myers E.W."/>
            <person name="Teeling E.C."/>
        </authorList>
    </citation>
    <scope>NUCLEOTIDE SEQUENCE [LARGE SCALE GENOMIC DNA]</scope>
    <source>
        <strain evidence="2">Bat1K_MPI-CBG_1</strain>
    </source>
</reference>
<evidence type="ECO:0000256" key="1">
    <source>
        <dbReference type="SAM" id="MobiDB-lite"/>
    </source>
</evidence>
<organism evidence="2 3">
    <name type="scientific">Phyllostomus discolor</name>
    <name type="common">pale spear-nosed bat</name>
    <dbReference type="NCBI Taxonomy" id="89673"/>
    <lineage>
        <taxon>Eukaryota</taxon>
        <taxon>Metazoa</taxon>
        <taxon>Chordata</taxon>
        <taxon>Craniata</taxon>
        <taxon>Vertebrata</taxon>
        <taxon>Euteleostomi</taxon>
        <taxon>Mammalia</taxon>
        <taxon>Eutheria</taxon>
        <taxon>Laurasiatheria</taxon>
        <taxon>Chiroptera</taxon>
        <taxon>Yangochiroptera</taxon>
        <taxon>Phyllostomidae</taxon>
        <taxon>Phyllostominae</taxon>
        <taxon>Phyllostomus</taxon>
    </lineage>
</organism>
<dbReference type="Proteomes" id="UP000664940">
    <property type="component" value="Unassembled WGS sequence"/>
</dbReference>
<feature type="region of interest" description="Disordered" evidence="1">
    <location>
        <begin position="1"/>
        <end position="34"/>
    </location>
</feature>
<dbReference type="EMBL" id="JABVXQ010000004">
    <property type="protein sequence ID" value="KAF6114702.1"/>
    <property type="molecule type" value="Genomic_DNA"/>
</dbReference>
<feature type="compositionally biased region" description="Basic and acidic residues" evidence="1">
    <location>
        <begin position="1"/>
        <end position="11"/>
    </location>
</feature>